<name>A0A7Y2L7I4_9THEO</name>
<dbReference type="PANTHER" id="PTHR30615:SF8">
    <property type="entry name" value="UPF0047 PROTEIN C4A8.02C"/>
    <property type="match status" value="1"/>
</dbReference>
<evidence type="ECO:0000256" key="1">
    <source>
        <dbReference type="ARBA" id="ARBA00005534"/>
    </source>
</evidence>
<dbReference type="Proteomes" id="UP000529861">
    <property type="component" value="Unassembled WGS sequence"/>
</dbReference>
<dbReference type="RefSeq" id="WP_170271123.1">
    <property type="nucleotide sequence ID" value="NZ_JABEQB010000023.1"/>
</dbReference>
<dbReference type="SUPFAM" id="SSF111038">
    <property type="entry name" value="YjbQ-like"/>
    <property type="match status" value="1"/>
</dbReference>
<dbReference type="PANTHER" id="PTHR30615">
    <property type="entry name" value="UNCHARACTERIZED PROTEIN YJBQ-RELATED"/>
    <property type="match status" value="1"/>
</dbReference>
<dbReference type="InterPro" id="IPR001602">
    <property type="entry name" value="UPF0047_YjbQ-like"/>
</dbReference>
<dbReference type="Gene3D" id="2.60.120.460">
    <property type="entry name" value="YjbQ-like"/>
    <property type="match status" value="1"/>
</dbReference>
<organism evidence="2 3">
    <name type="scientific">Caldanaerobacter subterraneus</name>
    <dbReference type="NCBI Taxonomy" id="911092"/>
    <lineage>
        <taxon>Bacteria</taxon>
        <taxon>Bacillati</taxon>
        <taxon>Bacillota</taxon>
        <taxon>Clostridia</taxon>
        <taxon>Thermoanaerobacterales</taxon>
        <taxon>Thermoanaerobacteraceae</taxon>
        <taxon>Caldanaerobacter</taxon>
    </lineage>
</organism>
<proteinExistence type="inferred from homology"/>
<comment type="caution">
    <text evidence="2">The sequence shown here is derived from an EMBL/GenBank/DDBJ whole genome shotgun (WGS) entry which is preliminary data.</text>
</comment>
<evidence type="ECO:0000313" key="3">
    <source>
        <dbReference type="Proteomes" id="UP000529861"/>
    </source>
</evidence>
<protein>
    <submittedName>
        <fullName evidence="2">YjbQ family protein</fullName>
    </submittedName>
</protein>
<dbReference type="EMBL" id="JABEQB010000023">
    <property type="protein sequence ID" value="NNG67243.1"/>
    <property type="molecule type" value="Genomic_DNA"/>
</dbReference>
<dbReference type="PIRSF" id="PIRSF004681">
    <property type="entry name" value="UCP004681"/>
    <property type="match status" value="1"/>
</dbReference>
<dbReference type="NCBIfam" id="TIGR00149">
    <property type="entry name" value="TIGR00149_YjbQ"/>
    <property type="match status" value="1"/>
</dbReference>
<gene>
    <name evidence="2" type="ORF">HKI81_08405</name>
</gene>
<reference evidence="2 3" key="1">
    <citation type="submission" date="2020-04" db="EMBL/GenBank/DDBJ databases">
        <title>Draft genome sequence of Caldanaerobacter sunterraneus. strain 1523vc isolated from Griffin hot spring, Kamchatka, Russia.</title>
        <authorList>
            <person name="Toshchakov S.V."/>
            <person name="Podosokorskaya O.A."/>
            <person name="Kublanov I.V."/>
            <person name="Korzhenkov A."/>
            <person name="Patrushev M.V."/>
        </authorList>
    </citation>
    <scope>NUCLEOTIDE SEQUENCE [LARGE SCALE GENOMIC DNA]</scope>
    <source>
        <strain evidence="2 3">1523vc</strain>
    </source>
</reference>
<sequence length="130" mass="14427">MKSIYINTPAREVMIDITREVQEEVKRSGVREGICTVFVPHTTAGITINENADPTVKEDILSALDKIIPNISFKHLEGNSDAHIKASLVGSSVTVLIENGELVLGTWQGIYFCEFDGPRKRKVYIKIIPS</sequence>
<dbReference type="InterPro" id="IPR035917">
    <property type="entry name" value="YjbQ-like_sf"/>
</dbReference>
<evidence type="ECO:0000313" key="2">
    <source>
        <dbReference type="EMBL" id="NNG67243.1"/>
    </source>
</evidence>
<comment type="similarity">
    <text evidence="1">Belongs to the UPF0047 family.</text>
</comment>
<dbReference type="PROSITE" id="PS01314">
    <property type="entry name" value="UPF0047"/>
    <property type="match status" value="1"/>
</dbReference>
<accession>A0A7Y2L7I4</accession>
<dbReference type="AlphaFoldDB" id="A0A7Y2L7I4"/>
<dbReference type="Pfam" id="PF01894">
    <property type="entry name" value="YjbQ"/>
    <property type="match status" value="1"/>
</dbReference>